<name>A0A9X4JWN8_9FIRM</name>
<dbReference type="InterPro" id="IPR009061">
    <property type="entry name" value="DNA-bd_dom_put_sf"/>
</dbReference>
<accession>A0A9X4JWN8</accession>
<dbReference type="RefSeq" id="WP_277445033.1">
    <property type="nucleotide sequence ID" value="NZ_JAKOAV010000034.1"/>
</dbReference>
<dbReference type="GO" id="GO:0003677">
    <property type="term" value="F:DNA binding"/>
    <property type="evidence" value="ECO:0007669"/>
    <property type="project" value="InterPro"/>
</dbReference>
<gene>
    <name evidence="2" type="ORF">L7E55_14500</name>
</gene>
<dbReference type="Proteomes" id="UP001154312">
    <property type="component" value="Unassembled WGS sequence"/>
</dbReference>
<dbReference type="AlphaFoldDB" id="A0A9X4JWN8"/>
<organism evidence="2 3">
    <name type="scientific">Pelotomaculum isophthalicicum JI</name>
    <dbReference type="NCBI Taxonomy" id="947010"/>
    <lineage>
        <taxon>Bacteria</taxon>
        <taxon>Bacillati</taxon>
        <taxon>Bacillota</taxon>
        <taxon>Clostridia</taxon>
        <taxon>Eubacteriales</taxon>
        <taxon>Desulfotomaculaceae</taxon>
        <taxon>Pelotomaculum</taxon>
    </lineage>
</organism>
<evidence type="ECO:0000259" key="1">
    <source>
        <dbReference type="Pfam" id="PF12728"/>
    </source>
</evidence>
<dbReference type="EMBL" id="JAKOAV010000034">
    <property type="protein sequence ID" value="MDF9409553.1"/>
    <property type="molecule type" value="Genomic_DNA"/>
</dbReference>
<feature type="domain" description="Helix-turn-helix" evidence="1">
    <location>
        <begin position="3"/>
        <end position="51"/>
    </location>
</feature>
<sequence length="65" mass="7582">MKVYTLDEVAEVLKLKKVTLYNYIRSGKLPAAKFGRDYRVTEEDLRVFIEGAKTRTKKNKDSKEV</sequence>
<proteinExistence type="predicted"/>
<keyword evidence="3" id="KW-1185">Reference proteome</keyword>
<dbReference type="InterPro" id="IPR010093">
    <property type="entry name" value="SinI_DNA-bd"/>
</dbReference>
<dbReference type="Pfam" id="PF12728">
    <property type="entry name" value="HTH_17"/>
    <property type="match status" value="1"/>
</dbReference>
<dbReference type="SUPFAM" id="SSF46955">
    <property type="entry name" value="Putative DNA-binding domain"/>
    <property type="match status" value="1"/>
</dbReference>
<dbReference type="NCBIfam" id="TIGR01764">
    <property type="entry name" value="excise"/>
    <property type="match status" value="1"/>
</dbReference>
<evidence type="ECO:0000313" key="3">
    <source>
        <dbReference type="Proteomes" id="UP001154312"/>
    </source>
</evidence>
<dbReference type="InterPro" id="IPR041657">
    <property type="entry name" value="HTH_17"/>
</dbReference>
<protein>
    <submittedName>
        <fullName evidence="2">Helix-turn-helix domain-containing protein</fullName>
    </submittedName>
</protein>
<reference evidence="2" key="1">
    <citation type="submission" date="2022-02" db="EMBL/GenBank/DDBJ databases">
        <authorList>
            <person name="Leng L."/>
        </authorList>
    </citation>
    <scope>NUCLEOTIDE SEQUENCE</scope>
    <source>
        <strain evidence="2">JI</strain>
    </source>
</reference>
<evidence type="ECO:0000313" key="2">
    <source>
        <dbReference type="EMBL" id="MDF9409553.1"/>
    </source>
</evidence>
<comment type="caution">
    <text evidence="2">The sequence shown here is derived from an EMBL/GenBank/DDBJ whole genome shotgun (WGS) entry which is preliminary data.</text>
</comment>